<dbReference type="Proteomes" id="UP000254794">
    <property type="component" value="Unassembled WGS sequence"/>
</dbReference>
<dbReference type="AlphaFoldDB" id="A0A378JMY8"/>
<sequence length="163" mass="19245">MPFSYLSTQQFKKLCQQKSLVELKNLNHRYGDLFEKIGQNETNIYNQITSIDDEITTIQLKIDEANVFQEQARAYRQNILDNLPSGRTEKRSVLQIVTYEFDYTQLAMQEKLHKLKYQKSTLTQRLNRLSAEFRTCVQELRIVNAVIEEKEHNLTTLKQPSQN</sequence>
<evidence type="ECO:0000313" key="1">
    <source>
        <dbReference type="EMBL" id="STX52437.1"/>
    </source>
</evidence>
<accession>A0A378JMY8</accession>
<proteinExistence type="predicted"/>
<keyword evidence="2" id="KW-1185">Reference proteome</keyword>
<dbReference type="RefSeq" id="WP_115331998.1">
    <property type="nucleotide sequence ID" value="NZ_CAAAHP010000006.1"/>
</dbReference>
<protein>
    <recommendedName>
        <fullName evidence="3">Coiled-coil protein</fullName>
    </recommendedName>
</protein>
<evidence type="ECO:0008006" key="3">
    <source>
        <dbReference type="Google" id="ProtNLM"/>
    </source>
</evidence>
<name>A0A378JMY8_9GAMM</name>
<dbReference type="OrthoDB" id="5651913at2"/>
<evidence type="ECO:0000313" key="2">
    <source>
        <dbReference type="Proteomes" id="UP000254794"/>
    </source>
</evidence>
<reference evidence="1 2" key="1">
    <citation type="submission" date="2018-06" db="EMBL/GenBank/DDBJ databases">
        <authorList>
            <consortium name="Pathogen Informatics"/>
            <person name="Doyle S."/>
        </authorList>
    </citation>
    <scope>NUCLEOTIDE SEQUENCE [LARGE SCALE GENOMIC DNA]</scope>
    <source>
        <strain evidence="1 2">NCTC13316</strain>
    </source>
</reference>
<dbReference type="EMBL" id="UGOD01000001">
    <property type="protein sequence ID" value="STX52437.1"/>
    <property type="molecule type" value="Genomic_DNA"/>
</dbReference>
<gene>
    <name evidence="1" type="ORF">NCTC13316_02550</name>
</gene>
<organism evidence="1 2">
    <name type="scientific">Legionella busanensis</name>
    <dbReference type="NCBI Taxonomy" id="190655"/>
    <lineage>
        <taxon>Bacteria</taxon>
        <taxon>Pseudomonadati</taxon>
        <taxon>Pseudomonadota</taxon>
        <taxon>Gammaproteobacteria</taxon>
        <taxon>Legionellales</taxon>
        <taxon>Legionellaceae</taxon>
        <taxon>Legionella</taxon>
    </lineage>
</organism>